<dbReference type="PANTHER" id="PTHR43559">
    <property type="entry name" value="HYDROLASE YCAC-RELATED"/>
    <property type="match status" value="1"/>
</dbReference>
<dbReference type="PANTHER" id="PTHR43559:SF3">
    <property type="entry name" value="HYDROLASE YCAC-RELATED"/>
    <property type="match status" value="1"/>
</dbReference>
<evidence type="ECO:0000256" key="1">
    <source>
        <dbReference type="ARBA" id="ARBA00006336"/>
    </source>
</evidence>
<sequence length="390" mass="42544">MKFSLTLAVSALFAAVNADAVPWERLNKNDSMLLVVDMQEGLYTLARDFDATLYRNSMLAHSSMAKVFDLPVVLTTSAETGPNGPLPQEILDMHPTAPLIKRNGEVDAWDNPEFRDAVRAANKSQIILAGITTDVCTTFLALSLRAEGYSVWANVEASGTTTELIRDVSNDRMAAAGVQIVSLFSIAMDLMRDWRNTPGITEVLPWLDQYYPVYGYLARGHRAAVQNGTISTGQEAMPLCVRSVRIVPRVVYLSRLQIIAVSQSHQPPYIPNRQVVVPGAGYVETAIRTGSGFNAGVRAPSTDVCPDDPAVPSTCIEGGSSNGRVGSGRACRRWFRGGQGVIVRVRVDAPLRSVSWCRDGRDEREGGRGKGSQCTRSRWSYIRTALPQIA</sequence>
<dbReference type="InterPro" id="IPR000868">
    <property type="entry name" value="Isochorismatase-like_dom"/>
</dbReference>
<reference evidence="5" key="1">
    <citation type="journal article" date="2014" name="Genome Announc.">
        <title>Draft genome sequence of Colletotrichum sublineola, a destructive pathogen of cultivated sorghum.</title>
        <authorList>
            <person name="Baroncelli R."/>
            <person name="Sanz-Martin J.M."/>
            <person name="Rech G.E."/>
            <person name="Sukno S.A."/>
            <person name="Thon M.R."/>
        </authorList>
    </citation>
    <scope>NUCLEOTIDE SEQUENCE [LARGE SCALE GENOMIC DNA]</scope>
    <source>
        <strain evidence="5">TX430BB</strain>
    </source>
</reference>
<feature type="signal peptide" evidence="2">
    <location>
        <begin position="1"/>
        <end position="18"/>
    </location>
</feature>
<evidence type="ECO:0000259" key="3">
    <source>
        <dbReference type="Pfam" id="PF00857"/>
    </source>
</evidence>
<organism evidence="4 5">
    <name type="scientific">Colletotrichum sublineola</name>
    <name type="common">Sorghum anthracnose fungus</name>
    <dbReference type="NCBI Taxonomy" id="1173701"/>
    <lineage>
        <taxon>Eukaryota</taxon>
        <taxon>Fungi</taxon>
        <taxon>Dikarya</taxon>
        <taxon>Ascomycota</taxon>
        <taxon>Pezizomycotina</taxon>
        <taxon>Sordariomycetes</taxon>
        <taxon>Hypocreomycetidae</taxon>
        <taxon>Glomerellales</taxon>
        <taxon>Glomerellaceae</taxon>
        <taxon>Colletotrichum</taxon>
        <taxon>Colletotrichum graminicola species complex</taxon>
    </lineage>
</organism>
<keyword evidence="2" id="KW-0732">Signal</keyword>
<dbReference type="HOGENOM" id="CLU_707904_0_0_1"/>
<dbReference type="OrthoDB" id="167809at2759"/>
<evidence type="ECO:0000313" key="5">
    <source>
        <dbReference type="Proteomes" id="UP000027238"/>
    </source>
</evidence>
<proteinExistence type="inferred from homology"/>
<dbReference type="Gene3D" id="3.40.50.850">
    <property type="entry name" value="Isochorismatase-like"/>
    <property type="match status" value="1"/>
</dbReference>
<dbReference type="InterPro" id="IPR053152">
    <property type="entry name" value="Hydrolase_YcaC-like"/>
</dbReference>
<dbReference type="EMBL" id="JMSE01001347">
    <property type="protein sequence ID" value="KDN62182.1"/>
    <property type="molecule type" value="Genomic_DNA"/>
</dbReference>
<keyword evidence="5" id="KW-1185">Reference proteome</keyword>
<gene>
    <name evidence="4" type="ORF">CSUB01_00887</name>
</gene>
<accession>A0A066WZU7</accession>
<feature type="chain" id="PRO_5001634326" evidence="2">
    <location>
        <begin position="19"/>
        <end position="390"/>
    </location>
</feature>
<evidence type="ECO:0000256" key="2">
    <source>
        <dbReference type="SAM" id="SignalP"/>
    </source>
</evidence>
<evidence type="ECO:0000313" key="4">
    <source>
        <dbReference type="EMBL" id="KDN62182.1"/>
    </source>
</evidence>
<dbReference type="Pfam" id="PF00857">
    <property type="entry name" value="Isochorismatase"/>
    <property type="match status" value="1"/>
</dbReference>
<dbReference type="Proteomes" id="UP000027238">
    <property type="component" value="Unassembled WGS sequence"/>
</dbReference>
<name>A0A066WZU7_COLSU</name>
<protein>
    <submittedName>
        <fullName evidence="4">Putative isochorismatase</fullName>
    </submittedName>
</protein>
<feature type="domain" description="Isochorismatase-like" evidence="3">
    <location>
        <begin position="31"/>
        <end position="182"/>
    </location>
</feature>
<dbReference type="eggNOG" id="ENOG502QSGT">
    <property type="taxonomic scope" value="Eukaryota"/>
</dbReference>
<dbReference type="AlphaFoldDB" id="A0A066WZU7"/>
<dbReference type="SUPFAM" id="SSF52499">
    <property type="entry name" value="Isochorismatase-like hydrolases"/>
    <property type="match status" value="1"/>
</dbReference>
<comment type="similarity">
    <text evidence="1">Belongs to the isochorismatase family.</text>
</comment>
<dbReference type="InterPro" id="IPR036380">
    <property type="entry name" value="Isochorismatase-like_sf"/>
</dbReference>
<comment type="caution">
    <text evidence="4">The sequence shown here is derived from an EMBL/GenBank/DDBJ whole genome shotgun (WGS) entry which is preliminary data.</text>
</comment>